<protein>
    <recommendedName>
        <fullName evidence="2">Superoxide dismutase copper/zinc binding domain-containing protein</fullName>
    </recommendedName>
</protein>
<dbReference type="GO" id="GO:0046872">
    <property type="term" value="F:metal ion binding"/>
    <property type="evidence" value="ECO:0007669"/>
    <property type="project" value="InterPro"/>
</dbReference>
<feature type="domain" description="Superoxide dismutase copper/zinc binding" evidence="2">
    <location>
        <begin position="207"/>
        <end position="325"/>
    </location>
</feature>
<organism evidence="3 4">
    <name type="scientific">Streptomyces albus</name>
    <dbReference type="NCBI Taxonomy" id="1888"/>
    <lineage>
        <taxon>Bacteria</taxon>
        <taxon>Bacillati</taxon>
        <taxon>Actinomycetota</taxon>
        <taxon>Actinomycetes</taxon>
        <taxon>Kitasatosporales</taxon>
        <taxon>Streptomycetaceae</taxon>
        <taxon>Streptomyces</taxon>
    </lineage>
</organism>
<dbReference type="GO" id="GO:0006801">
    <property type="term" value="P:superoxide metabolic process"/>
    <property type="evidence" value="ECO:0007669"/>
    <property type="project" value="InterPro"/>
</dbReference>
<dbReference type="Pfam" id="PF00080">
    <property type="entry name" value="Sod_Cu"/>
    <property type="match status" value="1"/>
</dbReference>
<dbReference type="EMBL" id="RCIY01000055">
    <property type="protein sequence ID" value="TGG83558.1"/>
    <property type="molecule type" value="Genomic_DNA"/>
</dbReference>
<evidence type="ECO:0000259" key="2">
    <source>
        <dbReference type="Pfam" id="PF00080"/>
    </source>
</evidence>
<evidence type="ECO:0000256" key="1">
    <source>
        <dbReference type="ARBA" id="ARBA00010457"/>
    </source>
</evidence>
<proteinExistence type="inferred from homology"/>
<gene>
    <name evidence="3" type="ORF">D8771_14540</name>
</gene>
<name>A0A6C1CB05_9ACTN</name>
<dbReference type="Proteomes" id="UP000298111">
    <property type="component" value="Unassembled WGS sequence"/>
</dbReference>
<dbReference type="AlphaFoldDB" id="A0A6C1CB05"/>
<comment type="similarity">
    <text evidence="1">Belongs to the Cu-Zn superoxide dismutase family.</text>
</comment>
<reference evidence="3 4" key="1">
    <citation type="submission" date="2018-10" db="EMBL/GenBank/DDBJ databases">
        <title>Isolation of pseudouridimycin from Streptomyces albus DSM 40763.</title>
        <authorList>
            <person name="Rosenqvist P."/>
            <person name="Metsae-Ketelae M."/>
            <person name="Virta P."/>
        </authorList>
    </citation>
    <scope>NUCLEOTIDE SEQUENCE [LARGE SCALE GENOMIC DNA]</scope>
    <source>
        <strain evidence="3 4">DSM 40763</strain>
    </source>
</reference>
<dbReference type="InterPro" id="IPR036423">
    <property type="entry name" value="SOD-like_Cu/Zn_dom_sf"/>
</dbReference>
<dbReference type="InterPro" id="IPR001424">
    <property type="entry name" value="SOD_Cu_Zn_dom"/>
</dbReference>
<dbReference type="SUPFAM" id="SSF49329">
    <property type="entry name" value="Cu,Zn superoxide dismutase-like"/>
    <property type="match status" value="1"/>
</dbReference>
<comment type="caution">
    <text evidence="3">The sequence shown here is derived from an EMBL/GenBank/DDBJ whole genome shotgun (WGS) entry which is preliminary data.</text>
</comment>
<evidence type="ECO:0000313" key="4">
    <source>
        <dbReference type="Proteomes" id="UP000298111"/>
    </source>
</evidence>
<evidence type="ECO:0000313" key="3">
    <source>
        <dbReference type="EMBL" id="TGG83558.1"/>
    </source>
</evidence>
<sequence>MALLDTDALDALVVAGRAVEGKPAVKKALAGLDQDDLAALRRLDRLAAADREDTADGGNTAIAHRADTAADRAARSGDSGLRILRALQQGKEIRVGGVRLRPGSGQLEFADTARRTGRVDVADRGGELIRLGGERHRLTRELRVTDDRGGERVYRIARRAADADNDSTYRSVLVRYGRFAPANAFLRPEAVTYDRAKVPSGASIAVTREVEDDDTTVRLRVSGLLPNRTYGAHVHTGQCGARPADSGPHYQHRKAPAKSVADPRYANPRNEVWLDFTTDAEGNGEAVSEQDWTFRPGEARSVVLHDERTGTAQGSAGEAGARLACFTVPFNGR</sequence>
<accession>A0A6C1CB05</accession>
<dbReference type="Gene3D" id="2.60.40.200">
    <property type="entry name" value="Superoxide dismutase, copper/zinc binding domain"/>
    <property type="match status" value="1"/>
</dbReference>